<dbReference type="SUPFAM" id="SSF56496">
    <property type="entry name" value="Fibrinogen C-terminal domain-like"/>
    <property type="match status" value="1"/>
</dbReference>
<gene>
    <name evidence="1" type="ORF">HGM15179_000199</name>
</gene>
<keyword evidence="2" id="KW-1185">Reference proteome</keyword>
<dbReference type="EMBL" id="SWJQ01000003">
    <property type="protein sequence ID" value="TRZ26855.1"/>
    <property type="molecule type" value="Genomic_DNA"/>
</dbReference>
<comment type="caution">
    <text evidence="1">The sequence shown here is derived from an EMBL/GenBank/DDBJ whole genome shotgun (WGS) entry which is preliminary data.</text>
</comment>
<evidence type="ECO:0000313" key="1">
    <source>
        <dbReference type="EMBL" id="TRZ26855.1"/>
    </source>
</evidence>
<dbReference type="Proteomes" id="UP000796761">
    <property type="component" value="Unassembled WGS sequence"/>
</dbReference>
<evidence type="ECO:0000313" key="2">
    <source>
        <dbReference type="Proteomes" id="UP000796761"/>
    </source>
</evidence>
<reference evidence="1" key="1">
    <citation type="submission" date="2019-04" db="EMBL/GenBank/DDBJ databases">
        <title>Genome assembly of Zosterops borbonicus 15179.</title>
        <authorList>
            <person name="Leroy T."/>
            <person name="Anselmetti Y."/>
            <person name="Tilak M.-K."/>
            <person name="Nabholz B."/>
        </authorList>
    </citation>
    <scope>NUCLEOTIDE SEQUENCE</scope>
    <source>
        <strain evidence="1">HGM_15179</strain>
        <tissue evidence="1">Muscle</tissue>
    </source>
</reference>
<dbReference type="InterPro" id="IPR014716">
    <property type="entry name" value="Fibrinogen_a/b/g_C_1"/>
</dbReference>
<dbReference type="InterPro" id="IPR036056">
    <property type="entry name" value="Fibrinogen-like_C"/>
</dbReference>
<protein>
    <submittedName>
        <fullName evidence="1">Uncharacterized protein</fullName>
    </submittedName>
</protein>
<organism evidence="1 2">
    <name type="scientific">Zosterops borbonicus</name>
    <dbReference type="NCBI Taxonomy" id="364589"/>
    <lineage>
        <taxon>Eukaryota</taxon>
        <taxon>Metazoa</taxon>
        <taxon>Chordata</taxon>
        <taxon>Craniata</taxon>
        <taxon>Vertebrata</taxon>
        <taxon>Euteleostomi</taxon>
        <taxon>Archelosauria</taxon>
        <taxon>Archosauria</taxon>
        <taxon>Dinosauria</taxon>
        <taxon>Saurischia</taxon>
        <taxon>Theropoda</taxon>
        <taxon>Coelurosauria</taxon>
        <taxon>Aves</taxon>
        <taxon>Neognathae</taxon>
        <taxon>Neoaves</taxon>
        <taxon>Telluraves</taxon>
        <taxon>Australaves</taxon>
        <taxon>Passeriformes</taxon>
        <taxon>Sylvioidea</taxon>
        <taxon>Zosteropidae</taxon>
        <taxon>Zosterops</taxon>
    </lineage>
</organism>
<name>A0A8K1LU14_9PASS</name>
<sequence>MVTKLKKRYLQETLIKGSRLLVLPQAFTSFSLPNCIHIIQALTLTGLDKLHNLMSCSSICYELHVDLWTASNSVCDVYDFFQVASSRDRYRLSVRN</sequence>
<accession>A0A8K1LU14</accession>
<dbReference type="Gene3D" id="3.90.215.10">
    <property type="entry name" value="Gamma Fibrinogen, chain A, domain 1"/>
    <property type="match status" value="1"/>
</dbReference>
<proteinExistence type="predicted"/>
<dbReference type="AlphaFoldDB" id="A0A8K1LU14"/>